<dbReference type="InterPro" id="IPR000477">
    <property type="entry name" value="RT_dom"/>
</dbReference>
<proteinExistence type="predicted"/>
<organism evidence="2 3">
    <name type="scientific">Dioscorea cayennensis subsp. rotundata</name>
    <name type="common">White Guinea yam</name>
    <name type="synonym">Dioscorea rotundata</name>
    <dbReference type="NCBI Taxonomy" id="55577"/>
    <lineage>
        <taxon>Eukaryota</taxon>
        <taxon>Viridiplantae</taxon>
        <taxon>Streptophyta</taxon>
        <taxon>Embryophyta</taxon>
        <taxon>Tracheophyta</taxon>
        <taxon>Spermatophyta</taxon>
        <taxon>Magnoliopsida</taxon>
        <taxon>Liliopsida</taxon>
        <taxon>Dioscoreales</taxon>
        <taxon>Dioscoreaceae</taxon>
        <taxon>Dioscorea</taxon>
    </lineage>
</organism>
<dbReference type="Pfam" id="PF00078">
    <property type="entry name" value="RVT_1"/>
    <property type="match status" value="1"/>
</dbReference>
<dbReference type="RefSeq" id="XP_039145509.1">
    <property type="nucleotide sequence ID" value="XM_039289575.1"/>
</dbReference>
<dbReference type="InterPro" id="IPR043502">
    <property type="entry name" value="DNA/RNA_pol_sf"/>
</dbReference>
<dbReference type="PANTHER" id="PTHR33710">
    <property type="entry name" value="BNAC02G09200D PROTEIN"/>
    <property type="match status" value="1"/>
</dbReference>
<gene>
    <name evidence="3" type="primary">LOC120282722</name>
</gene>
<dbReference type="GO" id="GO:0003824">
    <property type="term" value="F:catalytic activity"/>
    <property type="evidence" value="ECO:0007669"/>
    <property type="project" value="InterPro"/>
</dbReference>
<dbReference type="InterPro" id="IPR005135">
    <property type="entry name" value="Endo/exonuclease/phosphatase"/>
</dbReference>
<dbReference type="GeneID" id="120282722"/>
<dbReference type="Pfam" id="PF03372">
    <property type="entry name" value="Exo_endo_phos"/>
    <property type="match status" value="1"/>
</dbReference>
<evidence type="ECO:0000313" key="2">
    <source>
        <dbReference type="Proteomes" id="UP001515500"/>
    </source>
</evidence>
<keyword evidence="2" id="KW-1185">Reference proteome</keyword>
<dbReference type="PROSITE" id="PS50878">
    <property type="entry name" value="RT_POL"/>
    <property type="match status" value="1"/>
</dbReference>
<dbReference type="SUPFAM" id="SSF56672">
    <property type="entry name" value="DNA/RNA polymerases"/>
    <property type="match status" value="1"/>
</dbReference>
<dbReference type="Proteomes" id="UP001515500">
    <property type="component" value="Chromosome 18"/>
</dbReference>
<feature type="domain" description="Reverse transcriptase" evidence="1">
    <location>
        <begin position="322"/>
        <end position="557"/>
    </location>
</feature>
<dbReference type="PANTHER" id="PTHR33710:SF71">
    <property type="entry name" value="ENDONUCLEASE_EXONUCLEASE_PHOSPHATASE DOMAIN-CONTAINING PROTEIN"/>
    <property type="match status" value="1"/>
</dbReference>
<evidence type="ECO:0000313" key="3">
    <source>
        <dbReference type="RefSeq" id="XP_039145509.1"/>
    </source>
</evidence>
<dbReference type="AlphaFoldDB" id="A0AB40D1F7"/>
<reference evidence="3" key="1">
    <citation type="submission" date="2025-08" db="UniProtKB">
        <authorList>
            <consortium name="RefSeq"/>
        </authorList>
    </citation>
    <scope>IDENTIFICATION</scope>
</reference>
<dbReference type="SUPFAM" id="SSF56219">
    <property type="entry name" value="DNase I-like"/>
    <property type="match status" value="1"/>
</dbReference>
<evidence type="ECO:0000259" key="1">
    <source>
        <dbReference type="PROSITE" id="PS50878"/>
    </source>
</evidence>
<protein>
    <submittedName>
        <fullName evidence="3">Uncharacterized protein LOC120282722</fullName>
    </submittedName>
</protein>
<dbReference type="Gene3D" id="3.60.10.10">
    <property type="entry name" value="Endonuclease/exonuclease/phosphatase"/>
    <property type="match status" value="1"/>
</dbReference>
<name>A0AB40D1F7_DIOCR</name>
<sequence length="557" mass="63414">MVCWNCRGVSSPDTTSRILYLLKKLKPAIFCLVETRANDNRLQRFCSKIKDPWKWVAVLAEGFSGGIIIIWNKNIGVVTPLVSSRYALHLVVTASNSNSWILSTIYNSNVIHNQRLLWKELSGMNSLNLPWVIMGDFNSIISKEEHRGGSNYYYSRKASVFAEFIASNNLLDVNFVGSSYTWCNNQQGLARGWARLDLCLVNPLWSNSFDSCLVRHLPRFLSDHSPLLMTLVPRNVGKKKIFRFENFWLEYLGCHVSVRKAWNFVPHSNPMQGVSHLLSRTRDFLLDWKNKGLHPIEVGIEKLEKSIMEAEGKDGSDLWNDPDRRQEHEIAPVLPDDLPKITEIEGEELIREVTKKKVFEALQSLPAGKSPGADGFKVGFYCFYWTEIGDALFSAIRTPFDNILTLQEVAHSIDNDASPLRMLIKLDIAKAYDTLSWSAILATLFKMGFLRRWISWIKTCICNVSYALLINKTHTSWFTASRGIRQGDPLSPYLFILVAQNLTTMLNYALSINAFNHLMYADNIILVSNASRKSARNIKSCLVFYGNLTGQRVNNLK</sequence>
<dbReference type="InterPro" id="IPR036691">
    <property type="entry name" value="Endo/exonu/phosph_ase_sf"/>
</dbReference>
<accession>A0AB40D1F7</accession>